<evidence type="ECO:0000256" key="1">
    <source>
        <dbReference type="SAM" id="Phobius"/>
    </source>
</evidence>
<keyword evidence="1" id="KW-0472">Membrane</keyword>
<evidence type="ECO:0000313" key="2">
    <source>
        <dbReference type="EMBL" id="QFX95329.1"/>
    </source>
</evidence>
<organism evidence="2 3">
    <name type="scientific">Acidithiobacillus thiooxidans ATCC 19377</name>
    <dbReference type="NCBI Taxonomy" id="637390"/>
    <lineage>
        <taxon>Bacteria</taxon>
        <taxon>Pseudomonadati</taxon>
        <taxon>Pseudomonadota</taxon>
        <taxon>Acidithiobacillia</taxon>
        <taxon>Acidithiobacillales</taxon>
        <taxon>Acidithiobacillaceae</taxon>
        <taxon>Acidithiobacillus</taxon>
    </lineage>
</organism>
<keyword evidence="1" id="KW-0812">Transmembrane</keyword>
<gene>
    <name evidence="2" type="ORF">GCD22_00884</name>
</gene>
<evidence type="ECO:0000313" key="3">
    <source>
        <dbReference type="Proteomes" id="UP000363590"/>
    </source>
</evidence>
<dbReference type="KEGG" id="atx:GCD22_00884"/>
<sequence>MKAGVVDAAVMALLSVAELLVSAAIAIVEPARPNPKTVAIIIFLNIIFSSAICMECSH</sequence>
<accession>A0A5P9XNR0</accession>
<proteinExistence type="predicted"/>
<dbReference type="EMBL" id="CP045571">
    <property type="protein sequence ID" value="QFX95329.1"/>
    <property type="molecule type" value="Genomic_DNA"/>
</dbReference>
<feature type="transmembrane region" description="Helical" evidence="1">
    <location>
        <begin position="36"/>
        <end position="54"/>
    </location>
</feature>
<dbReference type="AlphaFoldDB" id="A0A5P9XNR0"/>
<protein>
    <submittedName>
        <fullName evidence="2">Uncharacterized protein</fullName>
    </submittedName>
</protein>
<dbReference type="Proteomes" id="UP000363590">
    <property type="component" value="Chromosome"/>
</dbReference>
<keyword evidence="1" id="KW-1133">Transmembrane helix</keyword>
<name>A0A5P9XNR0_ACITH</name>
<reference evidence="2 3" key="1">
    <citation type="submission" date="2019-10" db="EMBL/GenBank/DDBJ databases">
        <authorList>
            <person name="Wang R."/>
        </authorList>
    </citation>
    <scope>NUCLEOTIDE SEQUENCE [LARGE SCALE GENOMIC DNA]</scope>
    <source>
        <strain evidence="2 3">ATCC 19377</strain>
    </source>
</reference>